<evidence type="ECO:0000256" key="2">
    <source>
        <dbReference type="ARBA" id="ARBA00022692"/>
    </source>
</evidence>
<dbReference type="Proteomes" id="UP001497497">
    <property type="component" value="Unassembled WGS sequence"/>
</dbReference>
<dbReference type="GO" id="GO:0005886">
    <property type="term" value="C:plasma membrane"/>
    <property type="evidence" value="ECO:0007669"/>
    <property type="project" value="TreeGrafter"/>
</dbReference>
<dbReference type="PANTHER" id="PTHR45695:SF15">
    <property type="entry name" value="OPSIN RH2"/>
    <property type="match status" value="1"/>
</dbReference>
<feature type="non-terminal residue" evidence="11">
    <location>
        <position position="227"/>
    </location>
</feature>
<dbReference type="PANTHER" id="PTHR45695">
    <property type="entry name" value="LEUCOKININ RECEPTOR-RELATED"/>
    <property type="match status" value="1"/>
</dbReference>
<keyword evidence="3 9" id="KW-1133">Transmembrane helix</keyword>
<evidence type="ECO:0000313" key="11">
    <source>
        <dbReference type="EMBL" id="CAL1548095.1"/>
    </source>
</evidence>
<dbReference type="GO" id="GO:0004930">
    <property type="term" value="F:G protein-coupled receptor activity"/>
    <property type="evidence" value="ECO:0007669"/>
    <property type="project" value="UniProtKB-KW"/>
</dbReference>
<organism evidence="11 12">
    <name type="scientific">Lymnaea stagnalis</name>
    <name type="common">Great pond snail</name>
    <name type="synonym">Helix stagnalis</name>
    <dbReference type="NCBI Taxonomy" id="6523"/>
    <lineage>
        <taxon>Eukaryota</taxon>
        <taxon>Metazoa</taxon>
        <taxon>Spiralia</taxon>
        <taxon>Lophotrochozoa</taxon>
        <taxon>Mollusca</taxon>
        <taxon>Gastropoda</taxon>
        <taxon>Heterobranchia</taxon>
        <taxon>Euthyneura</taxon>
        <taxon>Panpulmonata</taxon>
        <taxon>Hygrophila</taxon>
        <taxon>Lymnaeoidea</taxon>
        <taxon>Lymnaeidae</taxon>
        <taxon>Lymnaea</taxon>
    </lineage>
</organism>
<comment type="subcellular location">
    <subcellularLocation>
        <location evidence="1">Membrane</location>
        <topology evidence="1">Multi-pass membrane protein</topology>
    </subcellularLocation>
</comment>
<evidence type="ECO:0000256" key="5">
    <source>
        <dbReference type="ARBA" id="ARBA00023136"/>
    </source>
</evidence>
<reference evidence="11 12" key="1">
    <citation type="submission" date="2024-04" db="EMBL/GenBank/DDBJ databases">
        <authorList>
            <consortium name="Genoscope - CEA"/>
            <person name="William W."/>
        </authorList>
    </citation>
    <scope>NUCLEOTIDE SEQUENCE [LARGE SCALE GENOMIC DNA]</scope>
</reference>
<dbReference type="InterPro" id="IPR017452">
    <property type="entry name" value="GPCR_Rhodpsn_7TM"/>
</dbReference>
<accession>A0AAV2INQ5</accession>
<comment type="similarity">
    <text evidence="8">Belongs to the G-protein coupled receptor 1 family.</text>
</comment>
<feature type="transmembrane region" description="Helical" evidence="9">
    <location>
        <begin position="86"/>
        <end position="107"/>
    </location>
</feature>
<evidence type="ECO:0000256" key="3">
    <source>
        <dbReference type="ARBA" id="ARBA00022989"/>
    </source>
</evidence>
<comment type="caution">
    <text evidence="11">The sequence shown here is derived from an EMBL/GenBank/DDBJ whole genome shotgun (WGS) entry which is preliminary data.</text>
</comment>
<dbReference type="PROSITE" id="PS50262">
    <property type="entry name" value="G_PROTEIN_RECEP_F1_2"/>
    <property type="match status" value="1"/>
</dbReference>
<evidence type="ECO:0000256" key="6">
    <source>
        <dbReference type="ARBA" id="ARBA00023170"/>
    </source>
</evidence>
<evidence type="ECO:0000256" key="4">
    <source>
        <dbReference type="ARBA" id="ARBA00023040"/>
    </source>
</evidence>
<keyword evidence="12" id="KW-1185">Reference proteome</keyword>
<keyword evidence="2 8" id="KW-0812">Transmembrane</keyword>
<dbReference type="SUPFAM" id="SSF81321">
    <property type="entry name" value="Family A G protein-coupled receptor-like"/>
    <property type="match status" value="1"/>
</dbReference>
<feature type="transmembrane region" description="Helical" evidence="9">
    <location>
        <begin position="35"/>
        <end position="56"/>
    </location>
</feature>
<evidence type="ECO:0000259" key="10">
    <source>
        <dbReference type="PROSITE" id="PS50262"/>
    </source>
</evidence>
<keyword evidence="7 8" id="KW-0807">Transducer</keyword>
<feature type="domain" description="G-protein coupled receptors family 1 profile" evidence="10">
    <location>
        <begin position="1"/>
        <end position="197"/>
    </location>
</feature>
<evidence type="ECO:0000256" key="1">
    <source>
        <dbReference type="ARBA" id="ARBA00004141"/>
    </source>
</evidence>
<dbReference type="Gene3D" id="1.20.1070.10">
    <property type="entry name" value="Rhodopsin 7-helix transmembrane proteins"/>
    <property type="match status" value="1"/>
</dbReference>
<protein>
    <recommendedName>
        <fullName evidence="10">G-protein coupled receptors family 1 profile domain-containing protein</fullName>
    </recommendedName>
</protein>
<keyword evidence="4 8" id="KW-0297">G-protein coupled receptor</keyword>
<evidence type="ECO:0000313" key="12">
    <source>
        <dbReference type="Proteomes" id="UP001497497"/>
    </source>
</evidence>
<gene>
    <name evidence="11" type="ORF">GSLYS_00021412001</name>
</gene>
<dbReference type="EMBL" id="CAXITT010001170">
    <property type="protein sequence ID" value="CAL1548095.1"/>
    <property type="molecule type" value="Genomic_DNA"/>
</dbReference>
<evidence type="ECO:0000256" key="9">
    <source>
        <dbReference type="SAM" id="Phobius"/>
    </source>
</evidence>
<dbReference type="AlphaFoldDB" id="A0AAV2INQ5"/>
<keyword evidence="6 8" id="KW-0675">Receptor</keyword>
<evidence type="ECO:0000256" key="8">
    <source>
        <dbReference type="RuleBase" id="RU000688"/>
    </source>
</evidence>
<dbReference type="Pfam" id="PF00001">
    <property type="entry name" value="7tm_1"/>
    <property type="match status" value="1"/>
</dbReference>
<dbReference type="PROSITE" id="PS00237">
    <property type="entry name" value="G_PROTEIN_RECEP_F1_1"/>
    <property type="match status" value="1"/>
</dbReference>
<evidence type="ECO:0000256" key="7">
    <source>
        <dbReference type="ARBA" id="ARBA00023224"/>
    </source>
</evidence>
<feature type="transmembrane region" description="Helical" evidence="9">
    <location>
        <begin position="141"/>
        <end position="161"/>
    </location>
</feature>
<dbReference type="InterPro" id="IPR000276">
    <property type="entry name" value="GPCR_Rhodpsn"/>
</dbReference>
<feature type="transmembrane region" description="Helical" evidence="9">
    <location>
        <begin position="181"/>
        <end position="200"/>
    </location>
</feature>
<name>A0AAV2INQ5_LYMST</name>
<dbReference type="PRINTS" id="PR00237">
    <property type="entry name" value="GPCRRHODOPSN"/>
</dbReference>
<sequence length="227" mass="25574">MSVSMSVSVLTITATGLDRYVAVMYPVHSRTTNKAVAVIISTWVLSLLIMSPRIFIYQETQIFHTVANTRVCYRDHRLAMLQLDTALNFVVMYLLPLLVLSFCHFRIGLKLWHSTRPGARSLHTGQIGILIIRDRRRIAKIVFAITIVFALGWLPIHVYHLAQDFNNGQVLFGQTVDRGTIALFFSFGANSLNPILYCMFSSSFRKHFKKAFQSCAAKCTPSARASG</sequence>
<keyword evidence="5 9" id="KW-0472">Membrane</keyword>
<proteinExistence type="inferred from homology"/>